<evidence type="ECO:0000256" key="1">
    <source>
        <dbReference type="SAM" id="Phobius"/>
    </source>
</evidence>
<dbReference type="InterPro" id="IPR029044">
    <property type="entry name" value="Nucleotide-diphossugar_trans"/>
</dbReference>
<dbReference type="AlphaFoldDB" id="A0A5N8XV06"/>
<dbReference type="GO" id="GO:0016740">
    <property type="term" value="F:transferase activity"/>
    <property type="evidence" value="ECO:0007669"/>
    <property type="project" value="UniProtKB-KW"/>
</dbReference>
<dbReference type="InterPro" id="IPR050834">
    <property type="entry name" value="Glycosyltransf_2"/>
</dbReference>
<dbReference type="SUPFAM" id="SSF53448">
    <property type="entry name" value="Nucleotide-diphospho-sugar transferases"/>
    <property type="match status" value="1"/>
</dbReference>
<gene>
    <name evidence="3" type="ORF">FNH08_40480</name>
</gene>
<dbReference type="PANTHER" id="PTHR43685">
    <property type="entry name" value="GLYCOSYLTRANSFERASE"/>
    <property type="match status" value="1"/>
</dbReference>
<name>A0A5N8XV06_9ACTN</name>
<feature type="domain" description="Glycosyltransferase 2-like" evidence="2">
    <location>
        <begin position="7"/>
        <end position="127"/>
    </location>
</feature>
<evidence type="ECO:0000313" key="3">
    <source>
        <dbReference type="EMBL" id="MPY63211.1"/>
    </source>
</evidence>
<dbReference type="PANTHER" id="PTHR43685:SF2">
    <property type="entry name" value="GLYCOSYLTRANSFERASE 2-LIKE DOMAIN-CONTAINING PROTEIN"/>
    <property type="match status" value="1"/>
</dbReference>
<dbReference type="Gene3D" id="3.90.550.10">
    <property type="entry name" value="Spore Coat Polysaccharide Biosynthesis Protein SpsA, Chain A"/>
    <property type="match status" value="1"/>
</dbReference>
<keyword evidence="1" id="KW-0472">Membrane</keyword>
<proteinExistence type="predicted"/>
<evidence type="ECO:0000313" key="4">
    <source>
        <dbReference type="Proteomes" id="UP000400924"/>
    </source>
</evidence>
<dbReference type="GO" id="GO:0044010">
    <property type="term" value="P:single-species biofilm formation"/>
    <property type="evidence" value="ECO:0007669"/>
    <property type="project" value="TreeGrafter"/>
</dbReference>
<keyword evidence="1" id="KW-1133">Transmembrane helix</keyword>
<feature type="transmembrane region" description="Helical" evidence="1">
    <location>
        <begin position="292"/>
        <end position="320"/>
    </location>
</feature>
<sequence>MPRPLVSVVIPNYNYGNSIGLCVDAALQQTYTPLEVIVVDDHSTDDSLRTARSRDVTVLQTPRNSGVAVARNTGAAAARGEILFFVDSDVALRPDAVEKAVEELLAHPEYGAVCGIYEDEPLIRDSVVEECRVLQAYCWRMDSLGTVSFLFSSLTAIPRRVFQEIGPFNPRLRQTEEVDYGQRMSERYQIRVTPDVLGRHDDDDRLLPLLRKLFRRARLRVPLFARRRRFAKGFETASRSMGAVAALGAVATLPLGLLGPGWLAVPVALAGLSVAGDLPMYRYVRDRRGWRFLTVFTSVAFATNVAISAGIAVGGVHWLVSGRFRRLYESQWPTAGERTLKTPEQRPGMTA</sequence>
<organism evidence="3 4">
    <name type="scientific">Streptomyces spongiae</name>
    <dbReference type="NCBI Taxonomy" id="565072"/>
    <lineage>
        <taxon>Bacteria</taxon>
        <taxon>Bacillati</taxon>
        <taxon>Actinomycetota</taxon>
        <taxon>Actinomycetes</taxon>
        <taxon>Kitasatosporales</taxon>
        <taxon>Streptomycetaceae</taxon>
        <taxon>Streptomyces</taxon>
    </lineage>
</organism>
<dbReference type="Proteomes" id="UP000400924">
    <property type="component" value="Unassembled WGS sequence"/>
</dbReference>
<comment type="caution">
    <text evidence="3">The sequence shown here is derived from an EMBL/GenBank/DDBJ whole genome shotgun (WGS) entry which is preliminary data.</text>
</comment>
<dbReference type="EMBL" id="VJZC01000529">
    <property type="protein sequence ID" value="MPY63211.1"/>
    <property type="molecule type" value="Genomic_DNA"/>
</dbReference>
<keyword evidence="1" id="KW-0812">Transmembrane</keyword>
<accession>A0A5N8XV06</accession>
<dbReference type="InterPro" id="IPR001173">
    <property type="entry name" value="Glyco_trans_2-like"/>
</dbReference>
<feature type="transmembrane region" description="Helical" evidence="1">
    <location>
        <begin position="261"/>
        <end position="280"/>
    </location>
</feature>
<keyword evidence="4" id="KW-1185">Reference proteome</keyword>
<reference evidence="3 4" key="1">
    <citation type="submission" date="2019-07" db="EMBL/GenBank/DDBJ databases">
        <title>New species of Amycolatopsis and Streptomyces.</title>
        <authorList>
            <person name="Duangmal K."/>
            <person name="Teo W.F.A."/>
            <person name="Lipun K."/>
        </authorList>
    </citation>
    <scope>NUCLEOTIDE SEQUENCE [LARGE SCALE GENOMIC DNA]</scope>
    <source>
        <strain evidence="3 4">NBRC 106415</strain>
    </source>
</reference>
<keyword evidence="3" id="KW-0808">Transferase</keyword>
<protein>
    <submittedName>
        <fullName evidence="3">Glycosyltransferase family 2 protein</fullName>
    </submittedName>
</protein>
<dbReference type="CDD" id="cd00761">
    <property type="entry name" value="Glyco_tranf_GTA_type"/>
    <property type="match status" value="1"/>
</dbReference>
<dbReference type="RefSeq" id="WP_322726258.1">
    <property type="nucleotide sequence ID" value="NZ_VJZC01000529.1"/>
</dbReference>
<evidence type="ECO:0000259" key="2">
    <source>
        <dbReference type="Pfam" id="PF00535"/>
    </source>
</evidence>
<dbReference type="Pfam" id="PF00535">
    <property type="entry name" value="Glycos_transf_2"/>
    <property type="match status" value="1"/>
</dbReference>